<keyword evidence="3" id="KW-0576">Peroxisome</keyword>
<accession>A0A318ZI69</accession>
<evidence type="ECO:0000313" key="7">
    <source>
        <dbReference type="Proteomes" id="UP000248349"/>
    </source>
</evidence>
<evidence type="ECO:0000256" key="5">
    <source>
        <dbReference type="SAM" id="MobiDB-lite"/>
    </source>
</evidence>
<name>A0A318ZI69_9EURO</name>
<dbReference type="GeneID" id="37079257"/>
<dbReference type="InterPro" id="IPR008733">
    <property type="entry name" value="PEX11"/>
</dbReference>
<evidence type="ECO:0000256" key="2">
    <source>
        <dbReference type="ARBA" id="ARBA00023136"/>
    </source>
</evidence>
<dbReference type="OrthoDB" id="3636394at2759"/>
<dbReference type="Proteomes" id="UP000248349">
    <property type="component" value="Unassembled WGS sequence"/>
</dbReference>
<reference evidence="6 7" key="1">
    <citation type="submission" date="2016-12" db="EMBL/GenBank/DDBJ databases">
        <title>The genomes of Aspergillus section Nigri reveals drivers in fungal speciation.</title>
        <authorList>
            <consortium name="DOE Joint Genome Institute"/>
            <person name="Vesth T.C."/>
            <person name="Nybo J."/>
            <person name="Theobald S."/>
            <person name="Brandl J."/>
            <person name="Frisvad J.C."/>
            <person name="Nielsen K.F."/>
            <person name="Lyhne E.K."/>
            <person name="Kogle M.E."/>
            <person name="Kuo A."/>
            <person name="Riley R."/>
            <person name="Clum A."/>
            <person name="Nolan M."/>
            <person name="Lipzen A."/>
            <person name="Salamov A."/>
            <person name="Henrissat B."/>
            <person name="Wiebenga A."/>
            <person name="De Vries R.P."/>
            <person name="Grigoriev I.V."/>
            <person name="Mortensen U.H."/>
            <person name="Andersen M.R."/>
            <person name="Baker S.E."/>
        </authorList>
    </citation>
    <scope>NUCLEOTIDE SEQUENCE [LARGE SCALE GENOMIC DNA]</scope>
    <source>
        <strain evidence="6 7">JOP 1030-1</strain>
    </source>
</reference>
<dbReference type="AlphaFoldDB" id="A0A318ZI69"/>
<evidence type="ECO:0000256" key="1">
    <source>
        <dbReference type="ARBA" id="ARBA00022593"/>
    </source>
</evidence>
<keyword evidence="2" id="KW-0472">Membrane</keyword>
<organism evidence="6 7">
    <name type="scientific">Aspergillus saccharolyticus JOP 1030-1</name>
    <dbReference type="NCBI Taxonomy" id="1450539"/>
    <lineage>
        <taxon>Eukaryota</taxon>
        <taxon>Fungi</taxon>
        <taxon>Dikarya</taxon>
        <taxon>Ascomycota</taxon>
        <taxon>Pezizomycotina</taxon>
        <taxon>Eurotiomycetes</taxon>
        <taxon>Eurotiomycetidae</taxon>
        <taxon>Eurotiales</taxon>
        <taxon>Aspergillaceae</taxon>
        <taxon>Aspergillus</taxon>
        <taxon>Aspergillus subgen. Circumdati</taxon>
    </lineage>
</organism>
<comment type="subcellular location">
    <subcellularLocation>
        <location evidence="4">Peroxisome membrane</location>
    </subcellularLocation>
</comment>
<gene>
    <name evidence="6" type="ORF">BP01DRAFT_390745</name>
</gene>
<evidence type="ECO:0000256" key="3">
    <source>
        <dbReference type="ARBA" id="ARBA00023140"/>
    </source>
</evidence>
<evidence type="ECO:0008006" key="8">
    <source>
        <dbReference type="Google" id="ProtNLM"/>
    </source>
</evidence>
<dbReference type="PANTHER" id="PTHR12652">
    <property type="entry name" value="PEROXISOMAL BIOGENESIS FACTOR 11"/>
    <property type="match status" value="1"/>
</dbReference>
<feature type="region of interest" description="Disordered" evidence="5">
    <location>
        <begin position="183"/>
        <end position="215"/>
    </location>
</feature>
<keyword evidence="7" id="KW-1185">Reference proteome</keyword>
<protein>
    <recommendedName>
        <fullName evidence="8">PEX11 domain protein</fullName>
    </recommendedName>
</protein>
<dbReference type="EMBL" id="KZ821227">
    <property type="protein sequence ID" value="PYH46467.1"/>
    <property type="molecule type" value="Genomic_DNA"/>
</dbReference>
<dbReference type="PANTHER" id="PTHR12652:SF23">
    <property type="entry name" value="MICROBODY (PEROXISOME) PROLIFERATION PROTEIN PEROXIN 11B (EUROFUNG)"/>
    <property type="match status" value="1"/>
</dbReference>
<dbReference type="GO" id="GO:0005778">
    <property type="term" value="C:peroxisomal membrane"/>
    <property type="evidence" value="ECO:0007669"/>
    <property type="project" value="UniProtKB-SubCell"/>
</dbReference>
<dbReference type="RefSeq" id="XP_025432449.1">
    <property type="nucleotide sequence ID" value="XM_025578028.1"/>
</dbReference>
<sequence length="280" mass="29941">MSTCIHESLTLPSITIAPPAPMLDHLCRFYRLNTGYEKTLRLIQAICLVTLELGVLDKLTTQRVLAAKSQIALIRRCIRFWNFLDCFNRVSALLGAAASDSRTPRRHPPAPTGGMWFIEVAKWSCFGVYFLLEDLTLLHAAEIYPVPWAKTVVGEAYKFWFYALALSLLGAVWEWSGLVGGGAGAGGSGSVSSKAANRGKKGGNGKAGGAGAAGKRKTEAGGAVSRARKSALVKRVVVDGCDLLIPGTYLGWVVGMGQLQVGVGMVVSTLVSLREIWSSV</sequence>
<dbReference type="Pfam" id="PF05648">
    <property type="entry name" value="PEX11"/>
    <property type="match status" value="1"/>
</dbReference>
<keyword evidence="1" id="KW-0962">Peroxisome biogenesis</keyword>
<proteinExistence type="predicted"/>
<dbReference type="GO" id="GO:0016559">
    <property type="term" value="P:peroxisome fission"/>
    <property type="evidence" value="ECO:0007669"/>
    <property type="project" value="InterPro"/>
</dbReference>
<evidence type="ECO:0000313" key="6">
    <source>
        <dbReference type="EMBL" id="PYH46467.1"/>
    </source>
</evidence>
<evidence type="ECO:0000256" key="4">
    <source>
        <dbReference type="ARBA" id="ARBA00046271"/>
    </source>
</evidence>